<dbReference type="HOGENOM" id="CLU_082217_0_0_1"/>
<feature type="region of interest" description="Disordered" evidence="1">
    <location>
        <begin position="99"/>
        <end position="175"/>
    </location>
</feature>
<dbReference type="eggNOG" id="ENOG502SG7Q">
    <property type="taxonomic scope" value="Eukaryota"/>
</dbReference>
<evidence type="ECO:0000313" key="3">
    <source>
        <dbReference type="EMBL" id="EFP06654.1"/>
    </source>
</evidence>
<accession>E3MPV5</accession>
<feature type="compositionally biased region" description="Low complexity" evidence="1">
    <location>
        <begin position="43"/>
        <end position="53"/>
    </location>
</feature>
<proteinExistence type="predicted"/>
<feature type="transmembrane region" description="Helical" evidence="2">
    <location>
        <begin position="248"/>
        <end position="270"/>
    </location>
</feature>
<evidence type="ECO:0000256" key="2">
    <source>
        <dbReference type="SAM" id="Phobius"/>
    </source>
</evidence>
<dbReference type="AlphaFoldDB" id="E3MPV5"/>
<dbReference type="EMBL" id="DS268464">
    <property type="protein sequence ID" value="EFP06654.1"/>
    <property type="molecule type" value="Genomic_DNA"/>
</dbReference>
<feature type="compositionally biased region" description="Polar residues" evidence="1">
    <location>
        <begin position="21"/>
        <end position="30"/>
    </location>
</feature>
<dbReference type="InParanoid" id="E3MPV5"/>
<feature type="transmembrane region" description="Helical" evidence="2">
    <location>
        <begin position="205"/>
        <end position="228"/>
    </location>
</feature>
<dbReference type="OMA" id="ANMFTRM"/>
<evidence type="ECO:0000256" key="1">
    <source>
        <dbReference type="SAM" id="MobiDB-lite"/>
    </source>
</evidence>
<organism evidence="4">
    <name type="scientific">Caenorhabditis remanei</name>
    <name type="common">Caenorhabditis vulgaris</name>
    <dbReference type="NCBI Taxonomy" id="31234"/>
    <lineage>
        <taxon>Eukaryota</taxon>
        <taxon>Metazoa</taxon>
        <taxon>Ecdysozoa</taxon>
        <taxon>Nematoda</taxon>
        <taxon>Chromadorea</taxon>
        <taxon>Rhabditida</taxon>
        <taxon>Rhabditina</taxon>
        <taxon>Rhabditomorpha</taxon>
        <taxon>Rhabditoidea</taxon>
        <taxon>Rhabditidae</taxon>
        <taxon>Peloderinae</taxon>
        <taxon>Caenorhabditis</taxon>
    </lineage>
</organism>
<feature type="compositionally biased region" description="Basic residues" evidence="1">
    <location>
        <begin position="100"/>
        <end position="115"/>
    </location>
</feature>
<dbReference type="OrthoDB" id="5814315at2759"/>
<evidence type="ECO:0000313" key="4">
    <source>
        <dbReference type="Proteomes" id="UP000008281"/>
    </source>
</evidence>
<protein>
    <submittedName>
        <fullName evidence="3">Uncharacterized protein</fullName>
    </submittedName>
</protein>
<feature type="compositionally biased region" description="Acidic residues" evidence="1">
    <location>
        <begin position="70"/>
        <end position="84"/>
    </location>
</feature>
<keyword evidence="2" id="KW-0472">Membrane</keyword>
<gene>
    <name evidence="3" type="ORF">CRE_12094</name>
</gene>
<dbReference type="Proteomes" id="UP000008281">
    <property type="component" value="Unassembled WGS sequence"/>
</dbReference>
<dbReference type="FunCoup" id="E3MPV5">
    <property type="interactions" value="494"/>
</dbReference>
<keyword evidence="2" id="KW-0812">Transmembrane</keyword>
<reference evidence="3" key="1">
    <citation type="submission" date="2007-07" db="EMBL/GenBank/DDBJ databases">
        <title>PCAP assembly of the Caenorhabditis remanei genome.</title>
        <authorList>
            <consortium name="The Caenorhabditis remanei Sequencing Consortium"/>
            <person name="Wilson R.K."/>
        </authorList>
    </citation>
    <scope>NUCLEOTIDE SEQUENCE [LARGE SCALE GENOMIC DNA]</scope>
    <source>
        <strain evidence="3">PB4641</strain>
    </source>
</reference>
<sequence>MQKSRGGRNESGGYRVEIMGDNSSAQTESKPPTGVYPSDDSESTTTYSTATYKSSKKTTIEAKNFLIKDDGEEEEKDGDDDYDSMEEYQVTFPTVELKMPRHHHHRRRHNRRHRGPEHVTMTKQVDRRGSDCNDSVSEYTTYTYSTNPDRSSQTAPSERSGFSRTSKSSGASGATYNSTHRLQSLGNFFTSIIDFFRNNPKLSKLLFGIILCYVVVCNLEILIPRVIALFVRLCYPWARYSAVVGEQFFAMIANMFTRMDAVIFASYCEFAAKYCRSRRLMCDVTCSFVDHVLSQARPTLSPIPQN</sequence>
<feature type="region of interest" description="Disordered" evidence="1">
    <location>
        <begin position="1"/>
        <end position="84"/>
    </location>
</feature>
<feature type="compositionally biased region" description="Polar residues" evidence="1">
    <location>
        <begin position="145"/>
        <end position="175"/>
    </location>
</feature>
<keyword evidence="4" id="KW-1185">Reference proteome</keyword>
<keyword evidence="2" id="KW-1133">Transmembrane helix</keyword>
<name>E3MPV5_CAERE</name>